<dbReference type="PANTHER" id="PTHR10443:SF12">
    <property type="entry name" value="DIPEPTIDASE"/>
    <property type="match status" value="1"/>
</dbReference>
<keyword evidence="2" id="KW-1185">Reference proteome</keyword>
<evidence type="ECO:0000313" key="1">
    <source>
        <dbReference type="EMBL" id="MBC9207506.1"/>
    </source>
</evidence>
<dbReference type="Proteomes" id="UP000626026">
    <property type="component" value="Unassembled WGS sequence"/>
</dbReference>
<accession>A0ABR7RMJ7</accession>
<dbReference type="InterPro" id="IPR008257">
    <property type="entry name" value="Pept_M19"/>
</dbReference>
<organism evidence="1 2">
    <name type="scientific">Teichococcus aerophilus</name>
    <dbReference type="NCBI Taxonomy" id="1224513"/>
    <lineage>
        <taxon>Bacteria</taxon>
        <taxon>Pseudomonadati</taxon>
        <taxon>Pseudomonadota</taxon>
        <taxon>Alphaproteobacteria</taxon>
        <taxon>Acetobacterales</taxon>
        <taxon>Roseomonadaceae</taxon>
        <taxon>Roseomonas</taxon>
    </lineage>
</organism>
<dbReference type="EMBL" id="JACTVA010000018">
    <property type="protein sequence ID" value="MBC9207506.1"/>
    <property type="molecule type" value="Genomic_DNA"/>
</dbReference>
<name>A0ABR7RMJ7_9PROT</name>
<reference evidence="1 2" key="1">
    <citation type="journal article" date="2013" name="Int. J. Syst. Evol. Microbiol.">
        <title>Roseomonas aerophila sp. nov., isolated from air.</title>
        <authorList>
            <person name="Kim S.J."/>
            <person name="Weon H.Y."/>
            <person name="Ahn J.H."/>
            <person name="Hong S.B."/>
            <person name="Seok S.J."/>
            <person name="Whang K.S."/>
            <person name="Kwon S.W."/>
        </authorList>
    </citation>
    <scope>NUCLEOTIDE SEQUENCE [LARGE SCALE GENOMIC DNA]</scope>
    <source>
        <strain evidence="1 2">NBRC 108923</strain>
    </source>
</reference>
<dbReference type="Gene3D" id="3.20.20.140">
    <property type="entry name" value="Metal-dependent hydrolases"/>
    <property type="match status" value="1"/>
</dbReference>
<dbReference type="InterPro" id="IPR032466">
    <property type="entry name" value="Metal_Hydrolase"/>
</dbReference>
<dbReference type="Pfam" id="PF01244">
    <property type="entry name" value="Peptidase_M19"/>
    <property type="match status" value="1"/>
</dbReference>
<dbReference type="RefSeq" id="WP_187784671.1">
    <property type="nucleotide sequence ID" value="NZ_JACTVA010000018.1"/>
</dbReference>
<dbReference type="PANTHER" id="PTHR10443">
    <property type="entry name" value="MICROSOMAL DIPEPTIDASE"/>
    <property type="match status" value="1"/>
</dbReference>
<protein>
    <submittedName>
        <fullName evidence="1">Dipeptidase</fullName>
    </submittedName>
</protein>
<proteinExistence type="predicted"/>
<dbReference type="PROSITE" id="PS51365">
    <property type="entry name" value="RENAL_DIPEPTIDASE_2"/>
    <property type="match status" value="1"/>
</dbReference>
<dbReference type="SUPFAM" id="SSF51556">
    <property type="entry name" value="Metallo-dependent hydrolases"/>
    <property type="match status" value="1"/>
</dbReference>
<sequence>MLIDALQCGHFSREVFSQLRQGGVSAVTVTCGFWEDPMESFDSLGKWRDLVGENADLVALARTPAEIEAVAASGRTAIVLGFQNTDLFGNRIRLVEMFAELGVRVVQLTYNNQNSVGGSCYEAEDSGLARFGRELVREMNSAGILIDCSHVGERTTLDTIRHSQKPIAVTHGNARSVFDHSRNKSDDILHALRESKGVIGCAVYRNITGDYFCASARNWAEMVAKTVEIAGIDSVGIGTDYGHDNGPADYAWMRMGRWTRHVDYGASAPGKPLKTPRAEWLAEGVSGLGKIAGGLKEVGFHDDEIAKLTHGNWMRLYGETFRQG</sequence>
<gene>
    <name evidence="1" type="ORF">IBL26_11730</name>
</gene>
<comment type="caution">
    <text evidence="1">The sequence shown here is derived from an EMBL/GenBank/DDBJ whole genome shotgun (WGS) entry which is preliminary data.</text>
</comment>
<evidence type="ECO:0000313" key="2">
    <source>
        <dbReference type="Proteomes" id="UP000626026"/>
    </source>
</evidence>